<name>A0A7G9U8P4_GVPB</name>
<reference evidence="2" key="1">
    <citation type="submission" date="2019-11" db="EMBL/GenBank/DDBJ databases">
        <title>Studies on the baculoviruses infecting the caterpillars, Spilarctia obliqua Walker (Erebidae) and Pieris brassicae Linn. (Pieridae) (Insecta: Lepidoptera).</title>
        <authorList>
            <person name="Paul S."/>
            <person name="Arumugaperumal A."/>
            <person name="Sathiya Balasingh Thangapandi E.J.J."/>
            <person name="Sarjubala Devi H."/>
            <person name="Johnson T."/>
            <person name="Maisnam S."/>
            <person name="Krishnavel S."/>
            <person name="Soman Syamala S."/>
            <person name="Ramamoorthy S."/>
            <person name="Karthikeyan R."/>
            <person name="Subburaman C."/>
            <person name="Jeyaprakash R."/>
            <person name="Azhaguchamy M."/>
            <person name="Ramaiyer V."/>
            <person name="Sivasubramaniam S."/>
        </authorList>
    </citation>
    <scope>NUCLEOTIDE SEQUENCE</scope>
    <source>
        <strain evidence="2">Manipur</strain>
    </source>
</reference>
<dbReference type="InterPro" id="IPR008929">
    <property type="entry name" value="Chondroitin_lyas"/>
</dbReference>
<dbReference type="SUPFAM" id="SSF48230">
    <property type="entry name" value="Chondroitin AC/alginate lyase"/>
    <property type="match status" value="1"/>
</dbReference>
<keyword evidence="1" id="KW-0472">Membrane</keyword>
<accession>A0A7G9U8P4</accession>
<organism evidence="2">
    <name type="scientific">Pieris brassicae granulosis virus</name>
    <name type="common">PbGV</name>
    <name type="synonym">Pieris brassicae granulovirus</name>
    <dbReference type="NCBI Taxonomy" id="10465"/>
    <lineage>
        <taxon>Viruses</taxon>
        <taxon>Viruses incertae sedis</taxon>
        <taxon>Naldaviricetes</taxon>
        <taxon>Lefavirales</taxon>
        <taxon>Baculoviridae</taxon>
        <taxon>Betabaculovirus</taxon>
        <taxon>Betabaculovirus arrapae</taxon>
    </lineage>
</organism>
<sequence length="167" mass="19952">MVVFLYVVSFYQMIDAILIVLLVIVITVLLTYFITLILIDTPLPIRPDDDDDINRIVYKTMYLSKSIYEPDTFNTITIINNLNPFNDETHFQLVLEAIKQWVYSCFDPNSKYYRNSQVYENINYSLLIIYNRLPKPPPNQQFPWGNNWYPFTMTLMDTFHTRTQRLK</sequence>
<evidence type="ECO:0000313" key="2">
    <source>
        <dbReference type="EMBL" id="QNN89475.1"/>
    </source>
</evidence>
<keyword evidence="1" id="KW-1133">Transmembrane helix</keyword>
<evidence type="ECO:0000256" key="1">
    <source>
        <dbReference type="SAM" id="Phobius"/>
    </source>
</evidence>
<protein>
    <submittedName>
        <fullName evidence="2">ODV-e66a</fullName>
    </submittedName>
</protein>
<dbReference type="EMBL" id="MN750571">
    <property type="protein sequence ID" value="QNN89475.1"/>
    <property type="molecule type" value="Genomic_DNA"/>
</dbReference>
<dbReference type="Gene3D" id="1.50.10.100">
    <property type="entry name" value="Chondroitin AC/alginate lyase"/>
    <property type="match status" value="1"/>
</dbReference>
<proteinExistence type="predicted"/>
<keyword evidence="1" id="KW-0812">Transmembrane</keyword>
<organismHost>
    <name type="scientific">Pieris brassicae</name>
    <name type="common">White butterfly</name>
    <name type="synonym">Large white butterfly</name>
    <dbReference type="NCBI Taxonomy" id="7116"/>
</organismHost>
<feature type="transmembrane region" description="Helical" evidence="1">
    <location>
        <begin position="16"/>
        <end position="39"/>
    </location>
</feature>